<reference evidence="1" key="1">
    <citation type="submission" date="2020-11" db="EMBL/GenBank/DDBJ databases">
        <authorList>
            <consortium name="DOE Joint Genome Institute"/>
            <person name="Ahrendt S."/>
            <person name="Riley R."/>
            <person name="Andreopoulos W."/>
            <person name="Labutti K."/>
            <person name="Pangilinan J."/>
            <person name="Ruiz-Duenas F.J."/>
            <person name="Barrasa J.M."/>
            <person name="Sanchez-Garcia M."/>
            <person name="Camarero S."/>
            <person name="Miyauchi S."/>
            <person name="Serrano A."/>
            <person name="Linde D."/>
            <person name="Babiker R."/>
            <person name="Drula E."/>
            <person name="Ayuso-Fernandez I."/>
            <person name="Pacheco R."/>
            <person name="Padilla G."/>
            <person name="Ferreira P."/>
            <person name="Barriuso J."/>
            <person name="Kellner H."/>
            <person name="Castanera R."/>
            <person name="Alfaro M."/>
            <person name="Ramirez L."/>
            <person name="Pisabarro A.G."/>
            <person name="Kuo A."/>
            <person name="Tritt A."/>
            <person name="Lipzen A."/>
            <person name="He G."/>
            <person name="Yan M."/>
            <person name="Ng V."/>
            <person name="Cullen D."/>
            <person name="Martin F."/>
            <person name="Rosso M.-N."/>
            <person name="Henrissat B."/>
            <person name="Hibbett D."/>
            <person name="Martinez A.T."/>
            <person name="Grigoriev I.V."/>
        </authorList>
    </citation>
    <scope>NUCLEOTIDE SEQUENCE</scope>
    <source>
        <strain evidence="1">CIRM-BRFM 674</strain>
    </source>
</reference>
<protein>
    <recommendedName>
        <fullName evidence="3">F-box domain-containing protein</fullName>
    </recommendedName>
</protein>
<dbReference type="Proteomes" id="UP000807469">
    <property type="component" value="Unassembled WGS sequence"/>
</dbReference>
<comment type="caution">
    <text evidence="1">The sequence shown here is derived from an EMBL/GenBank/DDBJ whole genome shotgun (WGS) entry which is preliminary data.</text>
</comment>
<dbReference type="EMBL" id="MU155141">
    <property type="protein sequence ID" value="KAF9484680.1"/>
    <property type="molecule type" value="Genomic_DNA"/>
</dbReference>
<evidence type="ECO:0000313" key="2">
    <source>
        <dbReference type="Proteomes" id="UP000807469"/>
    </source>
</evidence>
<keyword evidence="2" id="KW-1185">Reference proteome</keyword>
<dbReference type="Gene3D" id="3.80.10.10">
    <property type="entry name" value="Ribonuclease Inhibitor"/>
    <property type="match status" value="1"/>
</dbReference>
<dbReference type="InterPro" id="IPR032675">
    <property type="entry name" value="LRR_dom_sf"/>
</dbReference>
<dbReference type="AlphaFoldDB" id="A0A9P5ZDJ3"/>
<name>A0A9P5ZDJ3_9AGAR</name>
<evidence type="ECO:0000313" key="1">
    <source>
        <dbReference type="EMBL" id="KAF9484680.1"/>
    </source>
</evidence>
<accession>A0A9P5ZDJ3</accession>
<gene>
    <name evidence="1" type="ORF">BDN70DRAFT_917501</name>
</gene>
<organism evidence="1 2">
    <name type="scientific">Pholiota conissans</name>
    <dbReference type="NCBI Taxonomy" id="109636"/>
    <lineage>
        <taxon>Eukaryota</taxon>
        <taxon>Fungi</taxon>
        <taxon>Dikarya</taxon>
        <taxon>Basidiomycota</taxon>
        <taxon>Agaricomycotina</taxon>
        <taxon>Agaricomycetes</taxon>
        <taxon>Agaricomycetidae</taxon>
        <taxon>Agaricales</taxon>
        <taxon>Agaricineae</taxon>
        <taxon>Strophariaceae</taxon>
        <taxon>Pholiota</taxon>
    </lineage>
</organism>
<evidence type="ECO:0008006" key="3">
    <source>
        <dbReference type="Google" id="ProtNLM"/>
    </source>
</evidence>
<dbReference type="SUPFAM" id="SSF52047">
    <property type="entry name" value="RNI-like"/>
    <property type="match status" value="1"/>
</dbReference>
<proteinExistence type="predicted"/>
<sequence>MERTPGAVVLPIDVAQLIMETLASMGDFRSLRTCSKASTTFREICSKHTFASVTILDPSYLCASKIYPILLIQQLKNMLEVNPTLSACIKELVIMGGVMYSQDLPIILDKLQKIESLVITSRYQHYTIGWKTLSGPLQTSLRRICTRLTNFNLDNIEGFPPLILAVVTSLRTLAMEYVEIDPLVLQSPHDSLESLDVATLECFTCALEISSVGQLEFLRVCMNAFSGLRTLTLNISDNESEDHVPFNLFDYLHPSALNTLQHINLCFTMNEEYDLYHGFCSELQKLASAKCPIVTCAILVLPYVSLDDVEYFLRPALWAPLDEVMTTSNFAYLRQVTLQISPVLERSGPSIGTFGPQLAKVLEGVFGGMSKPLIEFSVNK</sequence>
<dbReference type="OrthoDB" id="3069231at2759"/>